<evidence type="ECO:0000256" key="4">
    <source>
        <dbReference type="ARBA" id="ARBA00022729"/>
    </source>
</evidence>
<keyword evidence="3" id="KW-0812">Transmembrane</keyword>
<dbReference type="GO" id="GO:0000139">
    <property type="term" value="C:Golgi membrane"/>
    <property type="evidence" value="ECO:0007669"/>
    <property type="project" value="UniProtKB-SubCell"/>
</dbReference>
<dbReference type="PANTHER" id="PTHR15071:SF0">
    <property type="entry name" value="MANNOSE 6-PHOSPHATE RECEPTOR-LIKE PROTEIN 1"/>
    <property type="match status" value="1"/>
</dbReference>
<accession>A0AAE1DB22</accession>
<gene>
    <name evidence="11" type="ORF">RRG08_051051</name>
</gene>
<evidence type="ECO:0000256" key="9">
    <source>
        <dbReference type="SAM" id="SignalP"/>
    </source>
</evidence>
<keyword evidence="6" id="KW-0472">Membrane</keyword>
<dbReference type="InterPro" id="IPR044865">
    <property type="entry name" value="MRH_dom"/>
</dbReference>
<dbReference type="GO" id="GO:0010008">
    <property type="term" value="C:endosome membrane"/>
    <property type="evidence" value="ECO:0007669"/>
    <property type="project" value="UniProtKB-SubCell"/>
</dbReference>
<dbReference type="AlphaFoldDB" id="A0AAE1DB22"/>
<keyword evidence="12" id="KW-1185">Reference proteome</keyword>
<feature type="region of interest" description="Disordered" evidence="8">
    <location>
        <begin position="151"/>
        <end position="179"/>
    </location>
</feature>
<comment type="subcellular location">
    <subcellularLocation>
        <location evidence="1">Endomembrane system</location>
    </subcellularLocation>
</comment>
<evidence type="ECO:0000256" key="6">
    <source>
        <dbReference type="ARBA" id="ARBA00023136"/>
    </source>
</evidence>
<dbReference type="EMBL" id="JAWDGP010004628">
    <property type="protein sequence ID" value="KAK3762898.1"/>
    <property type="molecule type" value="Genomic_DNA"/>
</dbReference>
<keyword evidence="2" id="KW-0813">Transport</keyword>
<feature type="signal peptide" evidence="9">
    <location>
        <begin position="1"/>
        <end position="17"/>
    </location>
</feature>
<evidence type="ECO:0000313" key="11">
    <source>
        <dbReference type="EMBL" id="KAK3762898.1"/>
    </source>
</evidence>
<keyword evidence="5" id="KW-1133">Transmembrane helix</keyword>
<dbReference type="PANTHER" id="PTHR15071">
    <property type="entry name" value="MANNOSE-6-PHOSPHATE RECEPTOR FAMILY MEMBER"/>
    <property type="match status" value="1"/>
</dbReference>
<evidence type="ECO:0000313" key="12">
    <source>
        <dbReference type="Proteomes" id="UP001283361"/>
    </source>
</evidence>
<evidence type="ECO:0000259" key="10">
    <source>
        <dbReference type="PROSITE" id="PS51914"/>
    </source>
</evidence>
<organism evidence="11 12">
    <name type="scientific">Elysia crispata</name>
    <name type="common">lettuce slug</name>
    <dbReference type="NCBI Taxonomy" id="231223"/>
    <lineage>
        <taxon>Eukaryota</taxon>
        <taxon>Metazoa</taxon>
        <taxon>Spiralia</taxon>
        <taxon>Lophotrochozoa</taxon>
        <taxon>Mollusca</taxon>
        <taxon>Gastropoda</taxon>
        <taxon>Heterobranchia</taxon>
        <taxon>Euthyneura</taxon>
        <taxon>Panpulmonata</taxon>
        <taxon>Sacoglossa</taxon>
        <taxon>Placobranchoidea</taxon>
        <taxon>Plakobranchidae</taxon>
        <taxon>Elysia</taxon>
    </lineage>
</organism>
<keyword evidence="7" id="KW-1015">Disulfide bond</keyword>
<protein>
    <recommendedName>
        <fullName evidence="10">MRH domain-containing protein</fullName>
    </recommendedName>
</protein>
<proteinExistence type="predicted"/>
<reference evidence="11" key="1">
    <citation type="journal article" date="2023" name="G3 (Bethesda)">
        <title>A reference genome for the long-term kleptoplast-retaining sea slug Elysia crispata morphotype clarki.</title>
        <authorList>
            <person name="Eastman K.E."/>
            <person name="Pendleton A.L."/>
            <person name="Shaikh M.A."/>
            <person name="Suttiyut T."/>
            <person name="Ogas R."/>
            <person name="Tomko P."/>
            <person name="Gavelis G."/>
            <person name="Widhalm J.R."/>
            <person name="Wisecaver J.H."/>
        </authorList>
    </citation>
    <scope>NUCLEOTIDE SEQUENCE</scope>
    <source>
        <strain evidence="11">ECLA1</strain>
    </source>
</reference>
<dbReference type="Gene3D" id="2.70.130.10">
    <property type="entry name" value="Mannose-6-phosphate receptor binding domain"/>
    <property type="match status" value="1"/>
</dbReference>
<feature type="chain" id="PRO_5042030689" description="MRH domain-containing protein" evidence="9">
    <location>
        <begin position="18"/>
        <end position="219"/>
    </location>
</feature>
<dbReference type="SUPFAM" id="SSF50911">
    <property type="entry name" value="Mannose 6-phosphate receptor domain"/>
    <property type="match status" value="1"/>
</dbReference>
<evidence type="ECO:0000256" key="2">
    <source>
        <dbReference type="ARBA" id="ARBA00022448"/>
    </source>
</evidence>
<evidence type="ECO:0000256" key="1">
    <source>
        <dbReference type="ARBA" id="ARBA00004308"/>
    </source>
</evidence>
<dbReference type="Proteomes" id="UP001283361">
    <property type="component" value="Unassembled WGS sequence"/>
</dbReference>
<dbReference type="PROSITE" id="PS51914">
    <property type="entry name" value="MRH"/>
    <property type="match status" value="1"/>
</dbReference>
<dbReference type="GO" id="GO:0005802">
    <property type="term" value="C:trans-Golgi network"/>
    <property type="evidence" value="ECO:0007669"/>
    <property type="project" value="TreeGrafter"/>
</dbReference>
<dbReference type="InterPro" id="IPR009011">
    <property type="entry name" value="Man6P_isomerase_rcpt-bd_dom_sf"/>
</dbReference>
<evidence type="ECO:0000256" key="8">
    <source>
        <dbReference type="SAM" id="MobiDB-lite"/>
    </source>
</evidence>
<sequence>MLAMLLAAAAAEDACLSKSLCTCELTDGNLIDLSPLGDEQFTVMDPNGAWTYEYRPCAPFKEGDNCTDVIMCQMEQMVGAMQNALGKPDSAKFLKVENKYMIRYEGDGERVSLVDLVCSSSENSTFTFDMEAPAGIYNFEFTSPYACEIAQNKSPSTSTSSTTTASTTKSSSTTKKSSTTAKSTKTTIKTITTTQGASAVSSSIFGVFCLALFTLMRAT</sequence>
<evidence type="ECO:0000256" key="3">
    <source>
        <dbReference type="ARBA" id="ARBA00022692"/>
    </source>
</evidence>
<name>A0AAE1DB22_9GAST</name>
<feature type="domain" description="MRH" evidence="10">
    <location>
        <begin position="21"/>
        <end position="149"/>
    </location>
</feature>
<evidence type="ECO:0000256" key="7">
    <source>
        <dbReference type="ARBA" id="ARBA00023157"/>
    </source>
</evidence>
<comment type="caution">
    <text evidence="11">The sequence shown here is derived from an EMBL/GenBank/DDBJ whole genome shotgun (WGS) entry which is preliminary data.</text>
</comment>
<feature type="compositionally biased region" description="Low complexity" evidence="8">
    <location>
        <begin position="156"/>
        <end position="179"/>
    </location>
</feature>
<keyword evidence="4 9" id="KW-0732">Signal</keyword>
<evidence type="ECO:0000256" key="5">
    <source>
        <dbReference type="ARBA" id="ARBA00022989"/>
    </source>
</evidence>